<name>A0A1F5ZAP7_9BACT</name>
<dbReference type="EMBL" id="MFJC01000022">
    <property type="protein sequence ID" value="OGG09384.1"/>
    <property type="molecule type" value="Genomic_DNA"/>
</dbReference>
<sequence length="85" mass="9807">MKIRQNQIRQNRFCDMVKKSEAQNLQAPIVTALHVRANPAHVDLVPESVHTYRKRQDQNNTDQVTTYLAIGTFRYQAVVLSSLIK</sequence>
<dbReference type="Proteomes" id="UP000176854">
    <property type="component" value="Unassembled WGS sequence"/>
</dbReference>
<protein>
    <submittedName>
        <fullName evidence="1">Uncharacterized protein</fullName>
    </submittedName>
</protein>
<proteinExistence type="predicted"/>
<evidence type="ECO:0000313" key="2">
    <source>
        <dbReference type="Proteomes" id="UP000176854"/>
    </source>
</evidence>
<comment type="caution">
    <text evidence="1">The sequence shown here is derived from an EMBL/GenBank/DDBJ whole genome shotgun (WGS) entry which is preliminary data.</text>
</comment>
<dbReference type="STRING" id="1798373.A2154_01190"/>
<organism evidence="1 2">
    <name type="scientific">Candidatus Gottesmanbacteria bacterium RBG_16_43_7</name>
    <dbReference type="NCBI Taxonomy" id="1798373"/>
    <lineage>
        <taxon>Bacteria</taxon>
        <taxon>Candidatus Gottesmaniibacteriota</taxon>
    </lineage>
</organism>
<reference evidence="1 2" key="1">
    <citation type="journal article" date="2016" name="Nat. Commun.">
        <title>Thousands of microbial genomes shed light on interconnected biogeochemical processes in an aquifer system.</title>
        <authorList>
            <person name="Anantharaman K."/>
            <person name="Brown C.T."/>
            <person name="Hug L.A."/>
            <person name="Sharon I."/>
            <person name="Castelle C.J."/>
            <person name="Probst A.J."/>
            <person name="Thomas B.C."/>
            <person name="Singh A."/>
            <person name="Wilkins M.J."/>
            <person name="Karaoz U."/>
            <person name="Brodie E.L."/>
            <person name="Williams K.H."/>
            <person name="Hubbard S.S."/>
            <person name="Banfield J.F."/>
        </authorList>
    </citation>
    <scope>NUCLEOTIDE SEQUENCE [LARGE SCALE GENOMIC DNA]</scope>
</reference>
<accession>A0A1F5ZAP7</accession>
<evidence type="ECO:0000313" key="1">
    <source>
        <dbReference type="EMBL" id="OGG09384.1"/>
    </source>
</evidence>
<gene>
    <name evidence="1" type="ORF">A2154_01190</name>
</gene>
<dbReference type="AlphaFoldDB" id="A0A1F5ZAP7"/>